<reference evidence="1 2" key="1">
    <citation type="submission" date="2021-01" db="EMBL/GenBank/DDBJ databases">
        <title>011410 draft genome.</title>
        <authorList>
            <person name="Lang L."/>
        </authorList>
    </citation>
    <scope>NUCLEOTIDE SEQUENCE [LARGE SCALE GENOMIC DNA]</scope>
    <source>
        <strain evidence="1 2">KCTC 42845</strain>
    </source>
</reference>
<evidence type="ECO:0000313" key="2">
    <source>
        <dbReference type="Proteomes" id="UP000644749"/>
    </source>
</evidence>
<dbReference type="Proteomes" id="UP000644749">
    <property type="component" value="Unassembled WGS sequence"/>
</dbReference>
<evidence type="ECO:0000313" key="1">
    <source>
        <dbReference type="EMBL" id="MBL3674889.1"/>
    </source>
</evidence>
<organism evidence="1 2">
    <name type="scientific">Paracoccus aerius</name>
    <dbReference type="NCBI Taxonomy" id="1915382"/>
    <lineage>
        <taxon>Bacteria</taxon>
        <taxon>Pseudomonadati</taxon>
        <taxon>Pseudomonadota</taxon>
        <taxon>Alphaproteobacteria</taxon>
        <taxon>Rhodobacterales</taxon>
        <taxon>Paracoccaceae</taxon>
        <taxon>Paracoccus</taxon>
    </lineage>
</organism>
<protein>
    <submittedName>
        <fullName evidence="1">AlpA family transcriptional regulator</fullName>
    </submittedName>
</protein>
<comment type="caution">
    <text evidence="1">The sequence shown here is derived from an EMBL/GenBank/DDBJ whole genome shotgun (WGS) entry which is preliminary data.</text>
</comment>
<name>A0ABS1S9V4_9RHOB</name>
<accession>A0ABS1S9V4</accession>
<proteinExistence type="predicted"/>
<dbReference type="RefSeq" id="WP_191311639.1">
    <property type="nucleotide sequence ID" value="NZ_BNCL01000015.1"/>
</dbReference>
<dbReference type="Pfam" id="PF05930">
    <property type="entry name" value="Phage_AlpA"/>
    <property type="match status" value="1"/>
</dbReference>
<dbReference type="InterPro" id="IPR009061">
    <property type="entry name" value="DNA-bd_dom_put_sf"/>
</dbReference>
<sequence>MQYAQPAQTRYIRRPDVEALTGLSTSTIYKMMGEGQFPRPIRLTKKAVAWPEDQIINWLNSRPVAA</sequence>
<gene>
    <name evidence="1" type="ORF">JL111_15515</name>
</gene>
<dbReference type="EMBL" id="JAESHT010000015">
    <property type="protein sequence ID" value="MBL3674889.1"/>
    <property type="molecule type" value="Genomic_DNA"/>
</dbReference>
<keyword evidence="2" id="KW-1185">Reference proteome</keyword>
<dbReference type="PANTHER" id="PTHR36154:SF1">
    <property type="entry name" value="DNA-BINDING TRANSCRIPTIONAL ACTIVATOR ALPA"/>
    <property type="match status" value="1"/>
</dbReference>
<dbReference type="Gene3D" id="1.10.238.160">
    <property type="match status" value="1"/>
</dbReference>
<dbReference type="InterPro" id="IPR052931">
    <property type="entry name" value="Prophage_regulatory_activator"/>
</dbReference>
<dbReference type="InterPro" id="IPR010260">
    <property type="entry name" value="AlpA"/>
</dbReference>
<dbReference type="SUPFAM" id="SSF46955">
    <property type="entry name" value="Putative DNA-binding domain"/>
    <property type="match status" value="1"/>
</dbReference>
<dbReference type="PANTHER" id="PTHR36154">
    <property type="entry name" value="DNA-BINDING TRANSCRIPTIONAL ACTIVATOR ALPA"/>
    <property type="match status" value="1"/>
</dbReference>